<feature type="domain" description="Oligopeptidase F N-terminal" evidence="1">
    <location>
        <begin position="114"/>
        <end position="179"/>
    </location>
</feature>
<protein>
    <submittedName>
        <fullName evidence="2">Oligoendopeptidase</fullName>
    </submittedName>
</protein>
<sequence>MKYPLTWDLDSIFPGGSHSKELQDKLVVIEEDVKAYFNLNESWEPASDKPHYQTFQTLIAQSEIITKAISQTASFINAVQSADVTNTHAPIVRNQIAQLSSQYAIVQTSVIKKLAAISDEDFGALIKLEAFENLAFALTETREKGNRLLSEAEESMLSKLSQDGFHAWSNHYDTLVSYIKIPFEAADGRIQELSAGQAMNRMYSDSDPAVRQQLFVKWEEAWASYAPLFAETLNHLQGFRLEDYKLHGSTDFMEEPLRYNRIEKETLDA</sequence>
<accession>A0A9D2KXN0</accession>
<evidence type="ECO:0000313" key="3">
    <source>
        <dbReference type="Proteomes" id="UP000886856"/>
    </source>
</evidence>
<organism evidence="2 3">
    <name type="scientific">Candidatus Jeotgalibaca merdavium</name>
    <dbReference type="NCBI Taxonomy" id="2838627"/>
    <lineage>
        <taxon>Bacteria</taxon>
        <taxon>Bacillati</taxon>
        <taxon>Bacillota</taxon>
        <taxon>Bacilli</taxon>
        <taxon>Lactobacillales</taxon>
        <taxon>Carnobacteriaceae</taxon>
        <taxon>Jeotgalibaca</taxon>
    </lineage>
</organism>
<name>A0A9D2KXN0_9LACT</name>
<dbReference type="Pfam" id="PF08439">
    <property type="entry name" value="Peptidase_M3_N"/>
    <property type="match status" value="1"/>
</dbReference>
<dbReference type="AlphaFoldDB" id="A0A9D2KXN0"/>
<evidence type="ECO:0000259" key="1">
    <source>
        <dbReference type="Pfam" id="PF08439"/>
    </source>
</evidence>
<dbReference type="Gene3D" id="1.20.140.70">
    <property type="entry name" value="Oligopeptidase f, N-terminal domain"/>
    <property type="match status" value="1"/>
</dbReference>
<gene>
    <name evidence="2" type="ORF">H9948_07865</name>
</gene>
<dbReference type="Proteomes" id="UP000886856">
    <property type="component" value="Unassembled WGS sequence"/>
</dbReference>
<evidence type="ECO:0000313" key="2">
    <source>
        <dbReference type="EMBL" id="HJA90688.1"/>
    </source>
</evidence>
<reference evidence="2" key="1">
    <citation type="journal article" date="2021" name="PeerJ">
        <title>Extensive microbial diversity within the chicken gut microbiome revealed by metagenomics and culture.</title>
        <authorList>
            <person name="Gilroy R."/>
            <person name="Ravi A."/>
            <person name="Getino M."/>
            <person name="Pursley I."/>
            <person name="Horton D.L."/>
            <person name="Alikhan N.F."/>
            <person name="Baker D."/>
            <person name="Gharbi K."/>
            <person name="Hall N."/>
            <person name="Watson M."/>
            <person name="Adriaenssens E.M."/>
            <person name="Foster-Nyarko E."/>
            <person name="Jarju S."/>
            <person name="Secka A."/>
            <person name="Antonio M."/>
            <person name="Oren A."/>
            <person name="Chaudhuri R.R."/>
            <person name="La Ragione R."/>
            <person name="Hildebrand F."/>
            <person name="Pallen M.J."/>
        </authorList>
    </citation>
    <scope>NUCLEOTIDE SEQUENCE</scope>
    <source>
        <strain evidence="2">CHK171-505</strain>
    </source>
</reference>
<dbReference type="EMBL" id="DWYW01000181">
    <property type="protein sequence ID" value="HJA90688.1"/>
    <property type="molecule type" value="Genomic_DNA"/>
</dbReference>
<comment type="caution">
    <text evidence="2">The sequence shown here is derived from an EMBL/GenBank/DDBJ whole genome shotgun (WGS) entry which is preliminary data.</text>
</comment>
<dbReference type="SUPFAM" id="SSF55486">
    <property type="entry name" value="Metalloproteases ('zincins'), catalytic domain"/>
    <property type="match status" value="1"/>
</dbReference>
<proteinExistence type="predicted"/>
<feature type="non-terminal residue" evidence="2">
    <location>
        <position position="269"/>
    </location>
</feature>
<reference evidence="2" key="2">
    <citation type="submission" date="2021-04" db="EMBL/GenBank/DDBJ databases">
        <authorList>
            <person name="Gilroy R."/>
        </authorList>
    </citation>
    <scope>NUCLEOTIDE SEQUENCE</scope>
    <source>
        <strain evidence="2">CHK171-505</strain>
    </source>
</reference>
<dbReference type="InterPro" id="IPR013647">
    <property type="entry name" value="OligopepF_N_dom"/>
</dbReference>